<evidence type="ECO:0000313" key="1">
    <source>
        <dbReference type="EMBL" id="SHL98435.1"/>
    </source>
</evidence>
<dbReference type="Proteomes" id="UP000184038">
    <property type="component" value="Unassembled WGS sequence"/>
</dbReference>
<accession>A0A1M7F352</accession>
<proteinExistence type="predicted"/>
<dbReference type="Gene3D" id="2.40.10.170">
    <property type="match status" value="1"/>
</dbReference>
<organism evidence="1 2">
    <name type="scientific">Anaerosporobacter mobilis DSM 15930</name>
    <dbReference type="NCBI Taxonomy" id="1120996"/>
    <lineage>
        <taxon>Bacteria</taxon>
        <taxon>Bacillati</taxon>
        <taxon>Bacillota</taxon>
        <taxon>Clostridia</taxon>
        <taxon>Lachnospirales</taxon>
        <taxon>Lachnospiraceae</taxon>
        <taxon>Anaerosporobacter</taxon>
    </lineage>
</organism>
<dbReference type="Gene3D" id="1.20.58.1290">
    <property type="entry name" value="CarD-like, C-terminal domain"/>
    <property type="match status" value="1"/>
</dbReference>
<reference evidence="1 2" key="1">
    <citation type="submission" date="2016-11" db="EMBL/GenBank/DDBJ databases">
        <authorList>
            <person name="Jaros S."/>
            <person name="Januszkiewicz K."/>
            <person name="Wedrychowicz H."/>
        </authorList>
    </citation>
    <scope>NUCLEOTIDE SEQUENCE [LARGE SCALE GENOMIC DNA]</scope>
    <source>
        <strain evidence="1 2">DSM 15930</strain>
    </source>
</reference>
<dbReference type="InterPro" id="IPR042215">
    <property type="entry name" value="CarD-like_C"/>
</dbReference>
<gene>
    <name evidence="1" type="ORF">SAMN02746066_00372</name>
</gene>
<dbReference type="AlphaFoldDB" id="A0A1M7F352"/>
<dbReference type="STRING" id="1120996.SAMN02746066_00372"/>
<keyword evidence="2" id="KW-1185">Reference proteome</keyword>
<dbReference type="OrthoDB" id="9786074at2"/>
<sequence length="162" mass="18912">MYQVNDVIVYGNNEVCKIETIDIPDFIETTEKYYYLRPLSNPASILYVKTTNTQKPMRNILSKENAEDLLSELPTIEALYNQNDKVREKEFRDIIRSCDCKQLLQMLKGILLEKKQKETTGKKLSLNDEQNFHKVESCLANEFSEIFHISVEQAKKQIKLAM</sequence>
<evidence type="ECO:0000313" key="2">
    <source>
        <dbReference type="Proteomes" id="UP000184038"/>
    </source>
</evidence>
<protein>
    <submittedName>
        <fullName evidence="1">Transcriptional regulator, CarD family</fullName>
    </submittedName>
</protein>
<dbReference type="EMBL" id="FRCP01000005">
    <property type="protein sequence ID" value="SHL98435.1"/>
    <property type="molecule type" value="Genomic_DNA"/>
</dbReference>
<name>A0A1M7F352_9FIRM</name>
<dbReference type="RefSeq" id="WP_073282162.1">
    <property type="nucleotide sequence ID" value="NZ_FRCP01000005.1"/>
</dbReference>